<dbReference type="InterPro" id="IPR051095">
    <property type="entry name" value="Dros_DevTransReg"/>
</dbReference>
<gene>
    <name evidence="5" type="ORF">ONE63_009478</name>
</gene>
<dbReference type="SMART" id="SM00225">
    <property type="entry name" value="BTB"/>
    <property type="match status" value="1"/>
</dbReference>
<evidence type="ECO:0000313" key="6">
    <source>
        <dbReference type="Proteomes" id="UP001075354"/>
    </source>
</evidence>
<sequence>MSTTSNSKMSSAQEYCLRWKYHHSNLQQMFSNLLERESYTDVTLACEGKTLRAHKMVLSACSTYFDSIFSEYDEKNPIVILRDVKYMDMKSLVNFMYRGEINVHNAHLTSLLKTAEDLRIKGLAQMSWPADSNESIKDGAQGNGSEGQWKQRPSDEGVSVSNGSESPAHKRKRPNSYSPKVSNESGEEQSQWEQDDSEPEIIPNSDTPADKSYGNDAPHNSSQVIFYTFHVMTGLDTSDVQDSQPTIEPVPHPPPPPLPPTTSANLPLPERFRDVIKMNDYLVSGRRPQFWEEPFTRNVMEAIRNKEIEMKAGAEILGVSYGTLYGRYREAFGCLKHPYRVRDFWSEPGPSGVLAKLQRKEISLFRAAEILNVTVATLANYLSTLRQEDSSHYGRNDFGREMDDMNRDGLYMGHMEDPFQLPTHNQLIKQEALLSMGVTDEDLDPDIGHGAV</sequence>
<dbReference type="Pfam" id="PF00651">
    <property type="entry name" value="BTB"/>
    <property type="match status" value="1"/>
</dbReference>
<dbReference type="PANTHER" id="PTHR23110">
    <property type="entry name" value="BTB DOMAIN TRANSCRIPTION FACTOR"/>
    <property type="match status" value="1"/>
</dbReference>
<dbReference type="Gene3D" id="3.30.710.10">
    <property type="entry name" value="Potassium Channel Kv1.1, Chain A"/>
    <property type="match status" value="1"/>
</dbReference>
<comment type="subcellular location">
    <subcellularLocation>
        <location evidence="1">Nucleus</location>
    </subcellularLocation>
</comment>
<evidence type="ECO:0000256" key="2">
    <source>
        <dbReference type="ARBA" id="ARBA00023242"/>
    </source>
</evidence>
<dbReference type="CDD" id="cd18315">
    <property type="entry name" value="BTB_POZ_BAB-like"/>
    <property type="match status" value="1"/>
</dbReference>
<dbReference type="GO" id="GO:0005634">
    <property type="term" value="C:nucleus"/>
    <property type="evidence" value="ECO:0007669"/>
    <property type="project" value="UniProtKB-SubCell"/>
</dbReference>
<dbReference type="Proteomes" id="UP001075354">
    <property type="component" value="Chromosome 7"/>
</dbReference>
<dbReference type="InterPro" id="IPR000210">
    <property type="entry name" value="BTB/POZ_dom"/>
</dbReference>
<accession>A0AAV7XJS3</accession>
<evidence type="ECO:0000256" key="3">
    <source>
        <dbReference type="SAM" id="MobiDB-lite"/>
    </source>
</evidence>
<dbReference type="EMBL" id="JAPTSV010000007">
    <property type="protein sequence ID" value="KAJ1526329.1"/>
    <property type="molecule type" value="Genomic_DNA"/>
</dbReference>
<keyword evidence="2" id="KW-0539">Nucleus</keyword>
<dbReference type="GO" id="GO:0006357">
    <property type="term" value="P:regulation of transcription by RNA polymerase II"/>
    <property type="evidence" value="ECO:0007669"/>
    <property type="project" value="TreeGrafter"/>
</dbReference>
<dbReference type="SUPFAM" id="SSF54695">
    <property type="entry name" value="POZ domain"/>
    <property type="match status" value="1"/>
</dbReference>
<dbReference type="PANTHER" id="PTHR23110:SF102">
    <property type="entry name" value="PIPSQUEAK, ISOFORM O"/>
    <property type="match status" value="1"/>
</dbReference>
<name>A0AAV7XJS3_9NEOP</name>
<dbReference type="PROSITE" id="PS50097">
    <property type="entry name" value="BTB"/>
    <property type="match status" value="1"/>
</dbReference>
<dbReference type="AlphaFoldDB" id="A0AAV7XJS3"/>
<reference evidence="5" key="1">
    <citation type="submission" date="2022-12" db="EMBL/GenBank/DDBJ databases">
        <title>Chromosome-level genome assembly of the bean flower thrips Megalurothrips usitatus.</title>
        <authorList>
            <person name="Ma L."/>
            <person name="Liu Q."/>
            <person name="Li H."/>
            <person name="Cai W."/>
        </authorList>
    </citation>
    <scope>NUCLEOTIDE SEQUENCE</scope>
    <source>
        <strain evidence="5">Cailab_2022a</strain>
    </source>
</reference>
<evidence type="ECO:0000259" key="4">
    <source>
        <dbReference type="PROSITE" id="PS50097"/>
    </source>
</evidence>
<proteinExistence type="predicted"/>
<keyword evidence="6" id="KW-1185">Reference proteome</keyword>
<organism evidence="5 6">
    <name type="scientific">Megalurothrips usitatus</name>
    <name type="common">bean blossom thrips</name>
    <dbReference type="NCBI Taxonomy" id="439358"/>
    <lineage>
        <taxon>Eukaryota</taxon>
        <taxon>Metazoa</taxon>
        <taxon>Ecdysozoa</taxon>
        <taxon>Arthropoda</taxon>
        <taxon>Hexapoda</taxon>
        <taxon>Insecta</taxon>
        <taxon>Pterygota</taxon>
        <taxon>Neoptera</taxon>
        <taxon>Paraneoptera</taxon>
        <taxon>Thysanoptera</taxon>
        <taxon>Terebrantia</taxon>
        <taxon>Thripoidea</taxon>
        <taxon>Thripidae</taxon>
        <taxon>Megalurothrips</taxon>
    </lineage>
</organism>
<feature type="domain" description="BTB" evidence="4">
    <location>
        <begin position="40"/>
        <end position="105"/>
    </location>
</feature>
<dbReference type="InterPro" id="IPR011333">
    <property type="entry name" value="SKP1/BTB/POZ_sf"/>
</dbReference>
<feature type="region of interest" description="Disordered" evidence="3">
    <location>
        <begin position="129"/>
        <end position="218"/>
    </location>
</feature>
<evidence type="ECO:0000256" key="1">
    <source>
        <dbReference type="ARBA" id="ARBA00004123"/>
    </source>
</evidence>
<feature type="region of interest" description="Disordered" evidence="3">
    <location>
        <begin position="237"/>
        <end position="261"/>
    </location>
</feature>
<feature type="compositionally biased region" description="Pro residues" evidence="3">
    <location>
        <begin position="248"/>
        <end position="260"/>
    </location>
</feature>
<evidence type="ECO:0000313" key="5">
    <source>
        <dbReference type="EMBL" id="KAJ1526329.1"/>
    </source>
</evidence>
<comment type="caution">
    <text evidence="5">The sequence shown here is derived from an EMBL/GenBank/DDBJ whole genome shotgun (WGS) entry which is preliminary data.</text>
</comment>
<protein>
    <recommendedName>
        <fullName evidence="4">BTB domain-containing protein</fullName>
    </recommendedName>
</protein>